<keyword evidence="2" id="KW-1185">Reference proteome</keyword>
<dbReference type="AlphaFoldDB" id="A0A8J3MR94"/>
<organism evidence="1 2">
    <name type="scientific">Ktedonospora formicarum</name>
    <dbReference type="NCBI Taxonomy" id="2778364"/>
    <lineage>
        <taxon>Bacteria</taxon>
        <taxon>Bacillati</taxon>
        <taxon>Chloroflexota</taxon>
        <taxon>Ktedonobacteria</taxon>
        <taxon>Ktedonobacterales</taxon>
        <taxon>Ktedonobacteraceae</taxon>
        <taxon>Ktedonospora</taxon>
    </lineage>
</organism>
<reference evidence="1" key="1">
    <citation type="submission" date="2020-10" db="EMBL/GenBank/DDBJ databases">
        <title>Taxonomic study of unclassified bacteria belonging to the class Ktedonobacteria.</title>
        <authorList>
            <person name="Yabe S."/>
            <person name="Wang C.M."/>
            <person name="Zheng Y."/>
            <person name="Sakai Y."/>
            <person name="Cavaletti L."/>
            <person name="Monciardini P."/>
            <person name="Donadio S."/>
        </authorList>
    </citation>
    <scope>NUCLEOTIDE SEQUENCE</scope>
    <source>
        <strain evidence="1">SOSP1-1</strain>
    </source>
</reference>
<dbReference type="RefSeq" id="WP_220191656.1">
    <property type="nucleotide sequence ID" value="NZ_BNJF01000001.1"/>
</dbReference>
<comment type="caution">
    <text evidence="1">The sequence shown here is derived from an EMBL/GenBank/DDBJ whole genome shotgun (WGS) entry which is preliminary data.</text>
</comment>
<accession>A0A8J3MR94</accession>
<name>A0A8J3MR94_9CHLR</name>
<sequence>MGQKSYNKAHTKEALALLIYEYIPLGCPTNPHENATRNLLRSYEEQELLLENKKRAPVGWLRRELR</sequence>
<gene>
    <name evidence="1" type="ORF">KSX_02280</name>
</gene>
<protein>
    <submittedName>
        <fullName evidence="1">Uncharacterized protein</fullName>
    </submittedName>
</protein>
<evidence type="ECO:0000313" key="2">
    <source>
        <dbReference type="Proteomes" id="UP000612362"/>
    </source>
</evidence>
<dbReference type="Proteomes" id="UP000612362">
    <property type="component" value="Unassembled WGS sequence"/>
</dbReference>
<evidence type="ECO:0000313" key="1">
    <source>
        <dbReference type="EMBL" id="GHO42065.1"/>
    </source>
</evidence>
<dbReference type="EMBL" id="BNJF01000001">
    <property type="protein sequence ID" value="GHO42065.1"/>
    <property type="molecule type" value="Genomic_DNA"/>
</dbReference>
<proteinExistence type="predicted"/>